<accession>A0A6J5CI42</accession>
<dbReference type="RefSeq" id="WP_035478400.1">
    <property type="nucleotide sequence ID" value="NZ_CADFGL010000052.1"/>
</dbReference>
<gene>
    <name evidence="3" type="ORF">LMG22037_06159</name>
</gene>
<evidence type="ECO:0000313" key="4">
    <source>
        <dbReference type="Proteomes" id="UP000494249"/>
    </source>
</evidence>
<reference evidence="3 4" key="1">
    <citation type="submission" date="2020-04" db="EMBL/GenBank/DDBJ databases">
        <authorList>
            <person name="De Canck E."/>
        </authorList>
    </citation>
    <scope>NUCLEOTIDE SEQUENCE [LARGE SCALE GENOMIC DNA]</scope>
    <source>
        <strain evidence="3 4">LMG 22037</strain>
    </source>
</reference>
<evidence type="ECO:0000313" key="3">
    <source>
        <dbReference type="EMBL" id="CAB3737565.1"/>
    </source>
</evidence>
<dbReference type="InterPro" id="IPR040607">
    <property type="entry name" value="ALP_N"/>
</dbReference>
<feature type="domain" description="Actin homologue MreB-like C-terminal" evidence="2">
    <location>
        <begin position="189"/>
        <end position="306"/>
    </location>
</feature>
<name>A0A6J5CI42_9BURK</name>
<dbReference type="Pfam" id="PF21522">
    <property type="entry name" value="MreB-like_C"/>
    <property type="match status" value="1"/>
</dbReference>
<dbReference type="InterPro" id="IPR049067">
    <property type="entry name" value="MreB-like_C"/>
</dbReference>
<proteinExistence type="predicted"/>
<dbReference type="Proteomes" id="UP000494249">
    <property type="component" value="Unassembled WGS sequence"/>
</dbReference>
<dbReference type="Gene3D" id="3.30.420.40">
    <property type="match status" value="2"/>
</dbReference>
<evidence type="ECO:0000259" key="2">
    <source>
        <dbReference type="Pfam" id="PF21522"/>
    </source>
</evidence>
<feature type="domain" description="Actin-like protein N-terminal" evidence="1">
    <location>
        <begin position="6"/>
        <end position="155"/>
    </location>
</feature>
<dbReference type="Pfam" id="PF17989">
    <property type="entry name" value="ALP_N"/>
    <property type="match status" value="1"/>
</dbReference>
<dbReference type="AlphaFoldDB" id="A0A6J5CI42"/>
<dbReference type="SUPFAM" id="SSF53067">
    <property type="entry name" value="Actin-like ATPase domain"/>
    <property type="match status" value="2"/>
</dbReference>
<dbReference type="InterPro" id="IPR043129">
    <property type="entry name" value="ATPase_NBD"/>
</dbReference>
<evidence type="ECO:0000259" key="1">
    <source>
        <dbReference type="Pfam" id="PF17989"/>
    </source>
</evidence>
<organism evidence="3 4">
    <name type="scientific">Paraburkholderia phenoliruptrix</name>
    <dbReference type="NCBI Taxonomy" id="252970"/>
    <lineage>
        <taxon>Bacteria</taxon>
        <taxon>Pseudomonadati</taxon>
        <taxon>Pseudomonadota</taxon>
        <taxon>Betaproteobacteria</taxon>
        <taxon>Burkholderiales</taxon>
        <taxon>Burkholderiaceae</taxon>
        <taxon>Paraburkholderia</taxon>
    </lineage>
</organism>
<sequence length="337" mass="37196">MKVSVGMDIGHSAPKLVWASTLEPRQHQQDFFPTVVCPAITLSDEGTRRRAARETVTLNGRDFFYGETAVKQGRAQSYSGQEKDWIFTDTHDVLVIGAFRRTVEAVETVTGYAPNHYELIVGLPQAWYETQRRELKMRVTQLVEPLLRVGQTVNVRAQSQPNGPLQEMIFLADGSISAAHDFDRERWGVIEIGQQTSDFILTDGADFIESASGSCVGFAAVYERMTAILQSKNLPFDLGSVDRAIREGELTVYGKKVNLSAELEEASAQLLYIVRDEAQRRFGEAASSLNGVIVAGGGAPVLFDGLLEVFPHALMSPAPRFSVAEGFCRYGLSRFNP</sequence>
<dbReference type="EMBL" id="CADIKB010000056">
    <property type="protein sequence ID" value="CAB3737565.1"/>
    <property type="molecule type" value="Genomic_DNA"/>
</dbReference>
<protein>
    <submittedName>
        <fullName evidence="3">Uncharacterized protein</fullName>
    </submittedName>
</protein>